<sequence>MQLIGESGLADFFTHSEDCDFNCQKISRRMDTTTYSLDSQARTQLQQMNYLFFCNNPLHYPQCVVRTALQKVQWGASRLISVSCV</sequence>
<evidence type="ECO:0000313" key="1">
    <source>
        <dbReference type="EMBL" id="KAF8675234.1"/>
    </source>
</evidence>
<keyword evidence="2" id="KW-1185">Reference proteome</keyword>
<protein>
    <submittedName>
        <fullName evidence="1">Uncharacterized protein</fullName>
    </submittedName>
</protein>
<comment type="caution">
    <text evidence="1">The sequence shown here is derived from an EMBL/GenBank/DDBJ whole genome shotgun (WGS) entry which is preliminary data.</text>
</comment>
<dbReference type="Proteomes" id="UP000636709">
    <property type="component" value="Unassembled WGS sequence"/>
</dbReference>
<evidence type="ECO:0000313" key="2">
    <source>
        <dbReference type="Proteomes" id="UP000636709"/>
    </source>
</evidence>
<accession>A0A835B1S1</accession>
<proteinExistence type="predicted"/>
<gene>
    <name evidence="1" type="ORF">HU200_047905</name>
</gene>
<organism evidence="1 2">
    <name type="scientific">Digitaria exilis</name>
    <dbReference type="NCBI Taxonomy" id="1010633"/>
    <lineage>
        <taxon>Eukaryota</taxon>
        <taxon>Viridiplantae</taxon>
        <taxon>Streptophyta</taxon>
        <taxon>Embryophyta</taxon>
        <taxon>Tracheophyta</taxon>
        <taxon>Spermatophyta</taxon>
        <taxon>Magnoliopsida</taxon>
        <taxon>Liliopsida</taxon>
        <taxon>Poales</taxon>
        <taxon>Poaceae</taxon>
        <taxon>PACMAD clade</taxon>
        <taxon>Panicoideae</taxon>
        <taxon>Panicodae</taxon>
        <taxon>Paniceae</taxon>
        <taxon>Anthephorinae</taxon>
        <taxon>Digitaria</taxon>
    </lineage>
</organism>
<name>A0A835B1S1_9POAL</name>
<reference evidence="1" key="1">
    <citation type="submission" date="2020-07" db="EMBL/GenBank/DDBJ databases">
        <title>Genome sequence and genetic diversity analysis of an under-domesticated orphan crop, white fonio (Digitaria exilis).</title>
        <authorList>
            <person name="Bennetzen J.L."/>
            <person name="Chen S."/>
            <person name="Ma X."/>
            <person name="Wang X."/>
            <person name="Yssel A.E.J."/>
            <person name="Chaluvadi S.R."/>
            <person name="Johnson M."/>
            <person name="Gangashetty P."/>
            <person name="Hamidou F."/>
            <person name="Sanogo M.D."/>
            <person name="Zwaenepoel A."/>
            <person name="Wallace J."/>
            <person name="Van De Peer Y."/>
            <person name="Van Deynze A."/>
        </authorList>
    </citation>
    <scope>NUCLEOTIDE SEQUENCE</scope>
    <source>
        <tissue evidence="1">Leaves</tissue>
    </source>
</reference>
<dbReference type="AlphaFoldDB" id="A0A835B1S1"/>
<dbReference type="EMBL" id="JACEFO010002191">
    <property type="protein sequence ID" value="KAF8675234.1"/>
    <property type="molecule type" value="Genomic_DNA"/>
</dbReference>